<organism evidence="1 2">
    <name type="scientific">Legionella pneumophila</name>
    <dbReference type="NCBI Taxonomy" id="446"/>
    <lineage>
        <taxon>Bacteria</taxon>
        <taxon>Pseudomonadati</taxon>
        <taxon>Pseudomonadota</taxon>
        <taxon>Gammaproteobacteria</taxon>
        <taxon>Legionellales</taxon>
        <taxon>Legionellaceae</taxon>
        <taxon>Legionella</taxon>
    </lineage>
</organism>
<reference evidence="1" key="1">
    <citation type="journal article" date="2018" name="Genome Biol.">
        <title>SKESA: strategic k-mer extension for scrupulous assemblies.</title>
        <authorList>
            <person name="Souvorov A."/>
            <person name="Agarwala R."/>
            <person name="Lipman D.J."/>
        </authorList>
    </citation>
    <scope>NUCLEOTIDE SEQUENCE</scope>
    <source>
        <strain evidence="1">D3612</strain>
    </source>
</reference>
<keyword evidence="1" id="KW-0808">Transferase</keyword>
<feature type="non-terminal residue" evidence="1">
    <location>
        <position position="1"/>
    </location>
</feature>
<proteinExistence type="predicted"/>
<reference evidence="1" key="2">
    <citation type="submission" date="2020-11" db="EMBL/GenBank/DDBJ databases">
        <authorList>
            <consortium name="NCBI Pathogen Detection Project"/>
        </authorList>
    </citation>
    <scope>NUCLEOTIDE SEQUENCE</scope>
    <source>
        <strain evidence="1">D3612</strain>
    </source>
</reference>
<protein>
    <submittedName>
        <fullName evidence="1">Diacylglycerol kinase</fullName>
    </submittedName>
</protein>
<name>A0AAN5KTT0_LEGPN</name>
<accession>A0AAN5KTT0</accession>
<dbReference type="AlphaFoldDB" id="A0AAN5KTT0"/>
<evidence type="ECO:0000313" key="1">
    <source>
        <dbReference type="EMBL" id="HAT1597788.1"/>
    </source>
</evidence>
<sequence length="93" mass="11151">YEFPLKFTRESFQNEQLGIYYYKRSKLRLFKFLIDFLTDKEHFEIIQTRLPLEVDVLHKNKITISLDGDTLAIAPPLYYKILPKSLKLLTKKI</sequence>
<evidence type="ECO:0000313" key="2">
    <source>
        <dbReference type="Proteomes" id="UP000861567"/>
    </source>
</evidence>
<gene>
    <name evidence="1" type="ORF">I8Y58_003063</name>
</gene>
<dbReference type="EMBL" id="DACSEI010000072">
    <property type="protein sequence ID" value="HAT1597788.1"/>
    <property type="molecule type" value="Genomic_DNA"/>
</dbReference>
<comment type="caution">
    <text evidence="1">The sequence shown here is derived from an EMBL/GenBank/DDBJ whole genome shotgun (WGS) entry which is preliminary data.</text>
</comment>
<dbReference type="GO" id="GO:0016301">
    <property type="term" value="F:kinase activity"/>
    <property type="evidence" value="ECO:0007669"/>
    <property type="project" value="UniProtKB-KW"/>
</dbReference>
<dbReference type="Proteomes" id="UP000861567">
    <property type="component" value="Unassembled WGS sequence"/>
</dbReference>
<keyword evidence="1" id="KW-0418">Kinase</keyword>